<name>A0A026VWX4_OOCBI</name>
<proteinExistence type="inferred from homology"/>
<evidence type="ECO:0000256" key="6">
    <source>
        <dbReference type="ARBA" id="ARBA00023288"/>
    </source>
</evidence>
<dbReference type="Proteomes" id="UP000053097">
    <property type="component" value="Unassembled WGS sequence"/>
</dbReference>
<comment type="similarity">
    <text evidence="2 10">Belongs to the ATG8 family.</text>
</comment>
<evidence type="ECO:0000256" key="2">
    <source>
        <dbReference type="ARBA" id="ARBA00007293"/>
    </source>
</evidence>
<dbReference type="Pfam" id="PF02991">
    <property type="entry name" value="ATG8"/>
    <property type="match status" value="1"/>
</dbReference>
<feature type="region of interest" description="Disordered" evidence="11">
    <location>
        <begin position="1"/>
        <end position="21"/>
    </location>
</feature>
<accession>A0A026VWX4</accession>
<organism evidence="12 13">
    <name type="scientific">Ooceraea biroi</name>
    <name type="common">Clonal raider ant</name>
    <name type="synonym">Cerapachys biroi</name>
    <dbReference type="NCBI Taxonomy" id="2015173"/>
    <lineage>
        <taxon>Eukaryota</taxon>
        <taxon>Metazoa</taxon>
        <taxon>Ecdysozoa</taxon>
        <taxon>Arthropoda</taxon>
        <taxon>Hexapoda</taxon>
        <taxon>Insecta</taxon>
        <taxon>Pterygota</taxon>
        <taxon>Neoptera</taxon>
        <taxon>Endopterygota</taxon>
        <taxon>Hymenoptera</taxon>
        <taxon>Apocrita</taxon>
        <taxon>Aculeata</taxon>
        <taxon>Formicoidea</taxon>
        <taxon>Formicidae</taxon>
        <taxon>Dorylinae</taxon>
        <taxon>Ooceraea</taxon>
    </lineage>
</organism>
<dbReference type="OrthoDB" id="6738456at2759"/>
<dbReference type="InterPro" id="IPR029071">
    <property type="entry name" value="Ubiquitin-like_domsf"/>
</dbReference>
<reference evidence="12 13" key="1">
    <citation type="journal article" date="2014" name="Curr. Biol.">
        <title>The genome of the clonal raider ant Cerapachys biroi.</title>
        <authorList>
            <person name="Oxley P.R."/>
            <person name="Ji L."/>
            <person name="Fetter-Pruneda I."/>
            <person name="McKenzie S.K."/>
            <person name="Li C."/>
            <person name="Hu H."/>
            <person name="Zhang G."/>
            <person name="Kronauer D.J."/>
        </authorList>
    </citation>
    <scope>NUCLEOTIDE SEQUENCE [LARGE SCALE GENOMIC DNA]</scope>
</reference>
<dbReference type="GO" id="GO:0031410">
    <property type="term" value="C:cytoplasmic vesicle"/>
    <property type="evidence" value="ECO:0007669"/>
    <property type="project" value="UniProtKB-KW"/>
</dbReference>
<keyword evidence="5" id="KW-0472">Membrane</keyword>
<dbReference type="FunFam" id="3.10.20.90:FF:000149">
    <property type="entry name" value="microtubule-associated proteins 1A/1B light chain 3C"/>
    <property type="match status" value="1"/>
</dbReference>
<sequence length="275" mass="31158">MRHRGAVTVARRLSTSQRDVPREEEEQVLVDAVSDSDTFARTKIEPGVFDASLILNYDVTLTLSESVLTISIAVYKACSQELRLSAIHQSRMCDTSIRRTNPVRSEAHTAVTVLQCVHASVILTRPLADRGRLIVVRRYVVVGDSSNVMMNTNLTPKKSFKERRTFEQRAADADEIRQRNPNRIPIIVERYKLENQLPLLDKNKFLVPDFLTVAELCKIVRRRLQLNPTQAIFLLVNQKSIVSGSLTMAELYQNERDADGFLYVVFASQDVFGGH</sequence>
<dbReference type="GO" id="GO:0012505">
    <property type="term" value="C:endomembrane system"/>
    <property type="evidence" value="ECO:0007669"/>
    <property type="project" value="UniProtKB-SubCell"/>
</dbReference>
<evidence type="ECO:0000256" key="11">
    <source>
        <dbReference type="SAM" id="MobiDB-lite"/>
    </source>
</evidence>
<gene>
    <name evidence="12" type="ORF">X777_14302</name>
</gene>
<keyword evidence="3" id="KW-0963">Cytoplasm</keyword>
<dbReference type="Gene3D" id="3.10.20.90">
    <property type="entry name" value="Phosphatidylinositol 3-kinase Catalytic Subunit, Chain A, domain 1"/>
    <property type="match status" value="1"/>
</dbReference>
<evidence type="ECO:0000256" key="4">
    <source>
        <dbReference type="ARBA" id="ARBA00023006"/>
    </source>
</evidence>
<evidence type="ECO:0000256" key="1">
    <source>
        <dbReference type="ARBA" id="ARBA00004419"/>
    </source>
</evidence>
<evidence type="ECO:0000256" key="7">
    <source>
        <dbReference type="ARBA" id="ARBA00023329"/>
    </source>
</evidence>
<evidence type="ECO:0000256" key="3">
    <source>
        <dbReference type="ARBA" id="ARBA00022490"/>
    </source>
</evidence>
<keyword evidence="13" id="KW-1185">Reference proteome</keyword>
<feature type="lipid moiety-binding region" description="Phosphatidylserine amidated glycine; alternate" evidence="9">
    <location>
        <position position="273"/>
    </location>
</feature>
<evidence type="ECO:0000313" key="12">
    <source>
        <dbReference type="EMBL" id="EZA48120.1"/>
    </source>
</evidence>
<dbReference type="GO" id="GO:0016236">
    <property type="term" value="P:macroautophagy"/>
    <property type="evidence" value="ECO:0007669"/>
    <property type="project" value="UniProtKB-ARBA"/>
</dbReference>
<dbReference type="PANTHER" id="PTHR10969">
    <property type="entry name" value="MICROTUBULE-ASSOCIATED PROTEINS 1A/1B LIGHT CHAIN 3-RELATED"/>
    <property type="match status" value="1"/>
</dbReference>
<keyword evidence="4 10" id="KW-0072">Autophagy</keyword>
<keyword evidence="6 9" id="KW-0449">Lipoprotein</keyword>
<dbReference type="EMBL" id="KK107678">
    <property type="protein sequence ID" value="EZA48120.1"/>
    <property type="molecule type" value="Genomic_DNA"/>
</dbReference>
<evidence type="ECO:0000256" key="9">
    <source>
        <dbReference type="PIRSR" id="PIRSR604241-50"/>
    </source>
</evidence>
<evidence type="ECO:0000256" key="8">
    <source>
        <dbReference type="ARBA" id="ARBA00037868"/>
    </source>
</evidence>
<dbReference type="GO" id="GO:0006950">
    <property type="term" value="P:response to stress"/>
    <property type="evidence" value="ECO:0007669"/>
    <property type="project" value="UniProtKB-ARBA"/>
</dbReference>
<evidence type="ECO:0000256" key="5">
    <source>
        <dbReference type="ARBA" id="ARBA00023136"/>
    </source>
</evidence>
<dbReference type="CDD" id="cd16129">
    <property type="entry name" value="Ubl_ATG8_MAP1LC3"/>
    <property type="match status" value="1"/>
</dbReference>
<evidence type="ECO:0000313" key="13">
    <source>
        <dbReference type="Proteomes" id="UP000053097"/>
    </source>
</evidence>
<comment type="subcellular location">
    <subcellularLocation>
        <location evidence="1">Cytoplasmic vesicle</location>
        <location evidence="1">Autophagosome</location>
    </subcellularLocation>
    <subcellularLocation>
        <location evidence="8">Endomembrane system</location>
        <topology evidence="8">Lipid-anchor</topology>
    </subcellularLocation>
</comment>
<dbReference type="GO" id="GO:0005776">
    <property type="term" value="C:autophagosome"/>
    <property type="evidence" value="ECO:0007669"/>
    <property type="project" value="UniProtKB-SubCell"/>
</dbReference>
<dbReference type="InterPro" id="IPR004241">
    <property type="entry name" value="Atg8-like"/>
</dbReference>
<dbReference type="AlphaFoldDB" id="A0A026VWX4"/>
<keyword evidence="7" id="KW-0968">Cytoplasmic vesicle</keyword>
<evidence type="ECO:0000256" key="10">
    <source>
        <dbReference type="RuleBase" id="RU004384"/>
    </source>
</evidence>
<dbReference type="SUPFAM" id="SSF54236">
    <property type="entry name" value="Ubiquitin-like"/>
    <property type="match status" value="1"/>
</dbReference>
<protein>
    <submittedName>
        <fullName evidence="12">Microtubule-associated proteins 1A/1B light chain 3B</fullName>
    </submittedName>
</protein>
<dbReference type="STRING" id="2015173.A0A026VWX4"/>